<protein>
    <submittedName>
        <fullName evidence="3">Uncharacterized protein</fullName>
    </submittedName>
</protein>
<sequence>MLGQRMSENEKLTFHLLSVFVGALVIFVFLVATTGSVQNAVTSLMFLAICTLGIGIALLGAIAWLIGLMIVAPIWGIIWGGILLYKYRNSGEGETSADRISQASTSIAPNPTLPRQESVPLTSQQMALVKYMKQGKDKYGWSDTQIANRLRFEGWSNQEIEEALGIFNNTIS</sequence>
<keyword evidence="4" id="KW-1185">Reference proteome</keyword>
<evidence type="ECO:0000313" key="4">
    <source>
        <dbReference type="Proteomes" id="UP000641646"/>
    </source>
</evidence>
<organism evidence="3 4">
    <name type="scientific">Aerosakkonema funiforme FACHB-1375</name>
    <dbReference type="NCBI Taxonomy" id="2949571"/>
    <lineage>
        <taxon>Bacteria</taxon>
        <taxon>Bacillati</taxon>
        <taxon>Cyanobacteriota</taxon>
        <taxon>Cyanophyceae</taxon>
        <taxon>Oscillatoriophycideae</taxon>
        <taxon>Aerosakkonematales</taxon>
        <taxon>Aerosakkonemataceae</taxon>
        <taxon>Aerosakkonema</taxon>
    </lineage>
</organism>
<keyword evidence="2" id="KW-1133">Transmembrane helix</keyword>
<evidence type="ECO:0000256" key="1">
    <source>
        <dbReference type="SAM" id="MobiDB-lite"/>
    </source>
</evidence>
<comment type="caution">
    <text evidence="3">The sequence shown here is derived from an EMBL/GenBank/DDBJ whole genome shotgun (WGS) entry which is preliminary data.</text>
</comment>
<feature type="transmembrane region" description="Helical" evidence="2">
    <location>
        <begin position="45"/>
        <end position="78"/>
    </location>
</feature>
<feature type="transmembrane region" description="Helical" evidence="2">
    <location>
        <begin position="12"/>
        <end position="33"/>
    </location>
</feature>
<accession>A0A926VJW1</accession>
<evidence type="ECO:0000256" key="2">
    <source>
        <dbReference type="SAM" id="Phobius"/>
    </source>
</evidence>
<gene>
    <name evidence="3" type="ORF">H6G03_29495</name>
</gene>
<keyword evidence="2" id="KW-0472">Membrane</keyword>
<keyword evidence="2" id="KW-0812">Transmembrane</keyword>
<dbReference type="EMBL" id="JACJPW010000109">
    <property type="protein sequence ID" value="MBD2185160.1"/>
    <property type="molecule type" value="Genomic_DNA"/>
</dbReference>
<proteinExistence type="predicted"/>
<feature type="region of interest" description="Disordered" evidence="1">
    <location>
        <begin position="98"/>
        <end position="117"/>
    </location>
</feature>
<evidence type="ECO:0000313" key="3">
    <source>
        <dbReference type="EMBL" id="MBD2185160.1"/>
    </source>
</evidence>
<dbReference type="AlphaFoldDB" id="A0A926VJW1"/>
<dbReference type="RefSeq" id="WP_190472980.1">
    <property type="nucleotide sequence ID" value="NZ_JACJPW010000109.1"/>
</dbReference>
<reference evidence="3" key="1">
    <citation type="journal article" date="2015" name="ISME J.">
        <title>Draft Genome Sequence of Streptomyces incarnatus NRRL8089, which Produces the Nucleoside Antibiotic Sinefungin.</title>
        <authorList>
            <person name="Oshima K."/>
            <person name="Hattori M."/>
            <person name="Shimizu H."/>
            <person name="Fukuda K."/>
            <person name="Nemoto M."/>
            <person name="Inagaki K."/>
            <person name="Tamura T."/>
        </authorList>
    </citation>
    <scope>NUCLEOTIDE SEQUENCE</scope>
    <source>
        <strain evidence="3">FACHB-1375</strain>
    </source>
</reference>
<reference evidence="3" key="2">
    <citation type="submission" date="2020-08" db="EMBL/GenBank/DDBJ databases">
        <authorList>
            <person name="Chen M."/>
            <person name="Teng W."/>
            <person name="Zhao L."/>
            <person name="Hu C."/>
            <person name="Zhou Y."/>
            <person name="Han B."/>
            <person name="Song L."/>
            <person name="Shu W."/>
        </authorList>
    </citation>
    <scope>NUCLEOTIDE SEQUENCE</scope>
    <source>
        <strain evidence="3">FACHB-1375</strain>
    </source>
</reference>
<name>A0A926VJW1_9CYAN</name>
<dbReference type="Proteomes" id="UP000641646">
    <property type="component" value="Unassembled WGS sequence"/>
</dbReference>